<sequence length="216" mass="25641">MKLKEYYQNPKVTIIEETHQYIDVDKNQVIEAPSATRLIEYFYPFNANEIDPTILEAAIDKGVCVHGLISQFLKEVEIDECCHAKDGKAVRTHLSEYNWIKNKLKYIKAKEIYSEVSISNYKMNGTFDLLYLDENNKWHLVDFKTTSRLNRLKETLQLKLYELLILELFEDVDQIDYFEVYNSRNEAHYTITQEELYFAQNQIEELKSSEEFSNCF</sequence>
<evidence type="ECO:0000313" key="6">
    <source>
        <dbReference type="Proteomes" id="UP000254792"/>
    </source>
</evidence>
<evidence type="ECO:0000256" key="2">
    <source>
        <dbReference type="ARBA" id="ARBA00022806"/>
    </source>
</evidence>
<keyword evidence="3" id="KW-0234">DNA repair</keyword>
<dbReference type="GO" id="GO:0004386">
    <property type="term" value="F:helicase activity"/>
    <property type="evidence" value="ECO:0007669"/>
    <property type="project" value="UniProtKB-KW"/>
</dbReference>
<organism evidence="5 6">
    <name type="scientific">Spiroplasma alleghenense</name>
    <dbReference type="NCBI Taxonomy" id="216931"/>
    <lineage>
        <taxon>Bacteria</taxon>
        <taxon>Bacillati</taxon>
        <taxon>Mycoplasmatota</taxon>
        <taxon>Mollicutes</taxon>
        <taxon>Entomoplasmatales</taxon>
        <taxon>Spiroplasmataceae</taxon>
        <taxon>Spiroplasma</taxon>
    </lineage>
</organism>
<dbReference type="EMBL" id="CP031376">
    <property type="protein sequence ID" value="AXK51772.1"/>
    <property type="molecule type" value="Genomic_DNA"/>
</dbReference>
<dbReference type="Pfam" id="PF12705">
    <property type="entry name" value="PDDEXK_1"/>
    <property type="match status" value="1"/>
</dbReference>
<name>A0A345Z593_9MOLU</name>
<keyword evidence="6" id="KW-1185">Reference proteome</keyword>
<dbReference type="RefSeq" id="WP_115558656.1">
    <property type="nucleotide sequence ID" value="NZ_CP031376.1"/>
</dbReference>
<dbReference type="InterPro" id="IPR038726">
    <property type="entry name" value="PDDEXK_AddAB-type"/>
</dbReference>
<evidence type="ECO:0000256" key="3">
    <source>
        <dbReference type="ARBA" id="ARBA00023204"/>
    </source>
</evidence>
<dbReference type="Proteomes" id="UP000254792">
    <property type="component" value="Chromosome"/>
</dbReference>
<dbReference type="KEGG" id="salx:SALLE_v1c11020"/>
<dbReference type="OrthoDB" id="391669at2"/>
<evidence type="ECO:0000259" key="4">
    <source>
        <dbReference type="Pfam" id="PF12705"/>
    </source>
</evidence>
<keyword evidence="2" id="KW-0378">Hydrolase</keyword>
<dbReference type="AlphaFoldDB" id="A0A345Z593"/>
<dbReference type="GO" id="GO:0006281">
    <property type="term" value="P:DNA repair"/>
    <property type="evidence" value="ECO:0007669"/>
    <property type="project" value="UniProtKB-KW"/>
</dbReference>
<keyword evidence="2" id="KW-0067">ATP-binding</keyword>
<keyword evidence="2" id="KW-0547">Nucleotide-binding</keyword>
<dbReference type="InterPro" id="IPR011604">
    <property type="entry name" value="PDDEXK-like_dom_sf"/>
</dbReference>
<dbReference type="Gene3D" id="3.90.320.10">
    <property type="match status" value="1"/>
</dbReference>
<accession>A0A345Z593</accession>
<proteinExistence type="predicted"/>
<keyword evidence="2" id="KW-0347">Helicase</keyword>
<gene>
    <name evidence="5" type="ORF">SALLE_v1c11020</name>
</gene>
<evidence type="ECO:0000256" key="1">
    <source>
        <dbReference type="ARBA" id="ARBA00022763"/>
    </source>
</evidence>
<keyword evidence="1" id="KW-0227">DNA damage</keyword>
<evidence type="ECO:0000313" key="5">
    <source>
        <dbReference type="EMBL" id="AXK51772.1"/>
    </source>
</evidence>
<reference evidence="5 6" key="1">
    <citation type="submission" date="2018-07" db="EMBL/GenBank/DDBJ databases">
        <title>Complete genome sequence of Spiroplasma alleghenense PLHS-1 (ATCC 51752).</title>
        <authorList>
            <person name="Chou L."/>
            <person name="Lee T.-Y."/>
            <person name="Tsai Y.-M."/>
            <person name="Kuo C.-H."/>
        </authorList>
    </citation>
    <scope>NUCLEOTIDE SEQUENCE [LARGE SCALE GENOMIC DNA]</scope>
    <source>
        <strain evidence="5 6">PLHS-1</strain>
    </source>
</reference>
<feature type="domain" description="PD-(D/E)XK endonuclease-like" evidence="4">
    <location>
        <begin position="100"/>
        <end position="194"/>
    </location>
</feature>
<protein>
    <recommendedName>
        <fullName evidence="4">PD-(D/E)XK endonuclease-like domain-containing protein</fullName>
    </recommendedName>
</protein>